<dbReference type="Proteomes" id="UP000248021">
    <property type="component" value="Unassembled WGS sequence"/>
</dbReference>
<sequence length="33" mass="3659">MRVLVVRLVALGMAGDVKRILSDSDQMLPFQLS</sequence>
<reference evidence="1 2" key="1">
    <citation type="submission" date="2018-05" db="EMBL/GenBank/DDBJ databases">
        <title>Genomic Encyclopedia of Type Strains, Phase IV (KMG-IV): sequencing the most valuable type-strain genomes for metagenomic binning, comparative biology and taxonomic classification.</title>
        <authorList>
            <person name="Goeker M."/>
        </authorList>
    </citation>
    <scope>NUCLEOTIDE SEQUENCE [LARGE SCALE GENOMIC DNA]</scope>
    <source>
        <strain evidence="1 2">DSM 6462</strain>
    </source>
</reference>
<comment type="caution">
    <text evidence="1">The sequence shown here is derived from an EMBL/GenBank/DDBJ whole genome shotgun (WGS) entry which is preliminary data.</text>
</comment>
<evidence type="ECO:0000313" key="2">
    <source>
        <dbReference type="Proteomes" id="UP000248021"/>
    </source>
</evidence>
<evidence type="ECO:0000313" key="1">
    <source>
        <dbReference type="EMBL" id="PXW56999.1"/>
    </source>
</evidence>
<dbReference type="EMBL" id="QJJK01000007">
    <property type="protein sequence ID" value="PXW56999.1"/>
    <property type="molecule type" value="Genomic_DNA"/>
</dbReference>
<keyword evidence="2" id="KW-1185">Reference proteome</keyword>
<dbReference type="AlphaFoldDB" id="A0A2V3U380"/>
<organism evidence="1 2">
    <name type="scientific">Chelatococcus asaccharovorans</name>
    <dbReference type="NCBI Taxonomy" id="28210"/>
    <lineage>
        <taxon>Bacteria</taxon>
        <taxon>Pseudomonadati</taxon>
        <taxon>Pseudomonadota</taxon>
        <taxon>Alphaproteobacteria</taxon>
        <taxon>Hyphomicrobiales</taxon>
        <taxon>Chelatococcaceae</taxon>
        <taxon>Chelatococcus</taxon>
    </lineage>
</organism>
<proteinExistence type="predicted"/>
<protein>
    <submittedName>
        <fullName evidence="1">Uncharacterized protein</fullName>
    </submittedName>
</protein>
<gene>
    <name evidence="1" type="ORF">C7450_10736</name>
</gene>
<name>A0A2V3U380_9HYPH</name>
<accession>A0A2V3U380</accession>